<evidence type="ECO:0000313" key="3">
    <source>
        <dbReference type="EMBL" id="ERN08066.1"/>
    </source>
</evidence>
<evidence type="ECO:0000256" key="1">
    <source>
        <dbReference type="SAM" id="MobiDB-lite"/>
    </source>
</evidence>
<dbReference type="Proteomes" id="UP000017836">
    <property type="component" value="Unassembled WGS sequence"/>
</dbReference>
<name>W1PK82_AMBTC</name>
<keyword evidence="2" id="KW-0472">Membrane</keyword>
<dbReference type="OMA" id="IHETDCG"/>
<feature type="transmembrane region" description="Helical" evidence="2">
    <location>
        <begin position="6"/>
        <end position="32"/>
    </location>
</feature>
<organism evidence="3 4">
    <name type="scientific">Amborella trichopoda</name>
    <dbReference type="NCBI Taxonomy" id="13333"/>
    <lineage>
        <taxon>Eukaryota</taxon>
        <taxon>Viridiplantae</taxon>
        <taxon>Streptophyta</taxon>
        <taxon>Embryophyta</taxon>
        <taxon>Tracheophyta</taxon>
        <taxon>Spermatophyta</taxon>
        <taxon>Magnoliopsida</taxon>
        <taxon>Amborellales</taxon>
        <taxon>Amborellaceae</taxon>
        <taxon>Amborella</taxon>
    </lineage>
</organism>
<accession>W1PK82</accession>
<proteinExistence type="predicted"/>
<dbReference type="HOGENOM" id="CLU_1671690_0_0_1"/>
<evidence type="ECO:0000313" key="4">
    <source>
        <dbReference type="Proteomes" id="UP000017836"/>
    </source>
</evidence>
<keyword evidence="2" id="KW-1133">Transmembrane helix</keyword>
<reference evidence="4" key="1">
    <citation type="journal article" date="2013" name="Science">
        <title>The Amborella genome and the evolution of flowering plants.</title>
        <authorList>
            <consortium name="Amborella Genome Project"/>
        </authorList>
    </citation>
    <scope>NUCLEOTIDE SEQUENCE [LARGE SCALE GENOMIC DNA]</scope>
</reference>
<sequence>MANSPPLYIIPIIFAAVVIFLVLISILIRIFCPRYQGSVGGMTDIEAHKPDAVEVGGPSGDGPADTGGDNSQLDTGYDGNGGDDHGHWDHGCHGTGGGDHDHWHHGDHGAGGGFSSAGGISSDTGGGGGWEFSGGGGISSDTGGGGGFSGGGISIDSGGGGGFTGGGTSSDTGGGGF</sequence>
<dbReference type="Gramene" id="ERN08066">
    <property type="protein sequence ID" value="ERN08066"/>
    <property type="gene ID" value="AMTR_s00012p00264060"/>
</dbReference>
<evidence type="ECO:0000256" key="2">
    <source>
        <dbReference type="SAM" id="Phobius"/>
    </source>
</evidence>
<feature type="region of interest" description="Disordered" evidence="1">
    <location>
        <begin position="51"/>
        <end position="82"/>
    </location>
</feature>
<keyword evidence="4" id="KW-1185">Reference proteome</keyword>
<protein>
    <submittedName>
        <fullName evidence="3">Uncharacterized protein</fullName>
    </submittedName>
</protein>
<keyword evidence="2" id="KW-0812">Transmembrane</keyword>
<feature type="region of interest" description="Disordered" evidence="1">
    <location>
        <begin position="103"/>
        <end position="177"/>
    </location>
</feature>
<feature type="compositionally biased region" description="Gly residues" evidence="1">
    <location>
        <begin position="124"/>
        <end position="177"/>
    </location>
</feature>
<dbReference type="EMBL" id="KI393609">
    <property type="protein sequence ID" value="ERN08066.1"/>
    <property type="molecule type" value="Genomic_DNA"/>
</dbReference>
<dbReference type="AlphaFoldDB" id="W1PK82"/>
<gene>
    <name evidence="3" type="ORF">AMTR_s00012p00264060</name>
</gene>